<comment type="caution">
    <text evidence="3">The sequence shown here is derived from an EMBL/GenBank/DDBJ whole genome shotgun (WGS) entry which is preliminary data.</text>
</comment>
<dbReference type="PANTHER" id="PTHR13627:SF34">
    <property type="entry name" value="RIBITOL-5-PHOSPHATE TRANSFERASE"/>
    <property type="match status" value="1"/>
</dbReference>
<evidence type="ECO:0000256" key="1">
    <source>
        <dbReference type="SAM" id="Phobius"/>
    </source>
</evidence>
<name>A0AAN8XLS7_HALRR</name>
<keyword evidence="4" id="KW-1185">Reference proteome</keyword>
<evidence type="ECO:0000259" key="2">
    <source>
        <dbReference type="Pfam" id="PF04991"/>
    </source>
</evidence>
<protein>
    <recommendedName>
        <fullName evidence="2">LicD/FKTN/FKRP nucleotidyltransferase domain-containing protein</fullName>
    </recommendedName>
</protein>
<dbReference type="InterPro" id="IPR007074">
    <property type="entry name" value="LicD/FKTN/FKRP_NTP_transf"/>
</dbReference>
<feature type="transmembrane region" description="Helical" evidence="1">
    <location>
        <begin position="16"/>
        <end position="37"/>
    </location>
</feature>
<dbReference type="EMBL" id="JAXCGZ010004098">
    <property type="protein sequence ID" value="KAK7082273.1"/>
    <property type="molecule type" value="Genomic_DNA"/>
</dbReference>
<gene>
    <name evidence="3" type="ORF">SK128_020502</name>
</gene>
<evidence type="ECO:0000313" key="4">
    <source>
        <dbReference type="Proteomes" id="UP001381693"/>
    </source>
</evidence>
<dbReference type="InterPro" id="IPR052613">
    <property type="entry name" value="LicD_transferase"/>
</dbReference>
<feature type="domain" description="LicD/FKTN/FKRP nucleotidyltransferase" evidence="2">
    <location>
        <begin position="432"/>
        <end position="464"/>
    </location>
</feature>
<reference evidence="3 4" key="1">
    <citation type="submission" date="2023-11" db="EMBL/GenBank/DDBJ databases">
        <title>Halocaridina rubra genome assembly.</title>
        <authorList>
            <person name="Smith C."/>
        </authorList>
    </citation>
    <scope>NUCLEOTIDE SEQUENCE [LARGE SCALE GENOMIC DNA]</scope>
    <source>
        <strain evidence="3">EP-1</strain>
        <tissue evidence="3">Whole</tissue>
    </source>
</reference>
<keyword evidence="1" id="KW-0812">Transmembrane</keyword>
<dbReference type="PANTHER" id="PTHR13627">
    <property type="entry name" value="FUKUTIN RELATED PROTEIN"/>
    <property type="match status" value="1"/>
</dbReference>
<organism evidence="3 4">
    <name type="scientific">Halocaridina rubra</name>
    <name type="common">Hawaiian red shrimp</name>
    <dbReference type="NCBI Taxonomy" id="373956"/>
    <lineage>
        <taxon>Eukaryota</taxon>
        <taxon>Metazoa</taxon>
        <taxon>Ecdysozoa</taxon>
        <taxon>Arthropoda</taxon>
        <taxon>Crustacea</taxon>
        <taxon>Multicrustacea</taxon>
        <taxon>Malacostraca</taxon>
        <taxon>Eumalacostraca</taxon>
        <taxon>Eucarida</taxon>
        <taxon>Decapoda</taxon>
        <taxon>Pleocyemata</taxon>
        <taxon>Caridea</taxon>
        <taxon>Atyoidea</taxon>
        <taxon>Atyidae</taxon>
        <taxon>Halocaridina</taxon>
    </lineage>
</organism>
<evidence type="ECO:0000313" key="3">
    <source>
        <dbReference type="EMBL" id="KAK7082273.1"/>
    </source>
</evidence>
<sequence length="612" mass="70128">MSSSYSIMASILRHRTYILIVIALMLMVLCTIIMSFFSPAYPFNAPRTYVVDPVPTRRDLARKILKIQREIEGEAGFDNKADAAWAEALLAIAAELDPRITTYKEERHSFESRMNDGSLLVNKKTWNVCPEVYKGREFDLESEHNFQEVQCNTKKFKEVVTIVISTKGWDVERIKFVVTQIRKHYDVNIVILSFGESYLNFVIDGVSIKYHDAGVLESVALNEAVSLITTPYIFLGHSLIHFNAESPLERLVRVLENLNEVSVASGAYRDISGYWRHGCLQTTLENYYLQYTRGYEYSFHECMYCDDVLGPFVAETDLLKRVTFTENMEDAAMLHDWFLSVRSSGRLVMSCPDVMFFAKAEPSMTNSDWLTIAQKWSLQRIQSYDGKEFEYSCEDAQIACVNIMKTVSSFLLPPCCRMQIRKELGFVQECAEELGLHYELQAGSLLGAVKMDGILPWDFDTDVITDCRDHRTWLTKGFECVKQKGCSPKLQFGHYWTASCVLSIVDISCRYNRTLHLPSDIQHIATQIELDGRWTKVVSNPGRITRNKYGPEYLKHAVHWRYSSNSTVPKDDGQGQVPGMWSKCAEPAFHSCLDHFPVDGNIRFKDPVCRHQ</sequence>
<accession>A0AAN8XLS7</accession>
<keyword evidence="1" id="KW-1133">Transmembrane helix</keyword>
<dbReference type="Proteomes" id="UP001381693">
    <property type="component" value="Unassembled WGS sequence"/>
</dbReference>
<dbReference type="AlphaFoldDB" id="A0AAN8XLS7"/>
<dbReference type="Pfam" id="PF04991">
    <property type="entry name" value="LicD"/>
    <property type="match status" value="1"/>
</dbReference>
<keyword evidence="1" id="KW-0472">Membrane</keyword>
<proteinExistence type="predicted"/>